<keyword evidence="6 8" id="KW-0560">Oxidoreductase</keyword>
<comment type="similarity">
    <text evidence="2 8">Belongs to the ferredoxin--NADP reductase type 1 family.</text>
</comment>
<dbReference type="PIRSF" id="PIRSF000362">
    <property type="entry name" value="FNR"/>
    <property type="match status" value="1"/>
</dbReference>
<evidence type="ECO:0000256" key="8">
    <source>
        <dbReference type="PIRNR" id="PIRNR000362"/>
    </source>
</evidence>
<keyword evidence="12" id="KW-1185">Reference proteome</keyword>
<accession>A0AAW1QMY9</accession>
<dbReference type="InterPro" id="IPR036188">
    <property type="entry name" value="FAD/NAD-bd_sf"/>
</dbReference>
<comment type="caution">
    <text evidence="11">The sequence shown here is derived from an EMBL/GenBank/DDBJ whole genome shotgun (WGS) entry which is preliminary data.</text>
</comment>
<evidence type="ECO:0000256" key="7">
    <source>
        <dbReference type="ARBA" id="ARBA00048933"/>
    </source>
</evidence>
<feature type="binding site" evidence="9">
    <location>
        <begin position="366"/>
        <end position="368"/>
    </location>
    <ligand>
        <name>FAD</name>
        <dbReference type="ChEBI" id="CHEBI:57692"/>
    </ligand>
</feature>
<dbReference type="PANTHER" id="PTHR48467">
    <property type="entry name" value="GLUTAMATE SYNTHASE 1 [NADH], CHLOROPLASTIC-LIKE"/>
    <property type="match status" value="1"/>
</dbReference>
<evidence type="ECO:0000313" key="11">
    <source>
        <dbReference type="EMBL" id="KAK9822870.1"/>
    </source>
</evidence>
<dbReference type="SUPFAM" id="SSF51971">
    <property type="entry name" value="Nucleotide-binding domain"/>
    <property type="match status" value="2"/>
</dbReference>
<comment type="subcellular location">
    <subcellularLocation>
        <location evidence="8">Mitochondrion</location>
    </subcellularLocation>
</comment>
<keyword evidence="8" id="KW-0496">Mitochondrion</keyword>
<dbReference type="GO" id="GO:0005739">
    <property type="term" value="C:mitochondrion"/>
    <property type="evidence" value="ECO:0007669"/>
    <property type="project" value="UniProtKB-SubCell"/>
</dbReference>
<comment type="catalytic activity">
    <reaction evidence="7 8">
        <text>2 reduced [adrenodoxin] + NADP(+) + H(+) = 2 oxidized [adrenodoxin] + NADPH</text>
        <dbReference type="Rhea" id="RHEA:42312"/>
        <dbReference type="Rhea" id="RHEA-COMP:9998"/>
        <dbReference type="Rhea" id="RHEA-COMP:9999"/>
        <dbReference type="ChEBI" id="CHEBI:15378"/>
        <dbReference type="ChEBI" id="CHEBI:33737"/>
        <dbReference type="ChEBI" id="CHEBI:33738"/>
        <dbReference type="ChEBI" id="CHEBI:57783"/>
        <dbReference type="ChEBI" id="CHEBI:58349"/>
        <dbReference type="EC" id="1.18.1.6"/>
    </reaction>
</comment>
<dbReference type="InterPro" id="IPR021163">
    <property type="entry name" value="Ferredox_Rdtase_adrenod"/>
</dbReference>
<evidence type="ECO:0000256" key="1">
    <source>
        <dbReference type="ARBA" id="ARBA00001974"/>
    </source>
</evidence>
<organism evidence="11 12">
    <name type="scientific">Elliptochloris bilobata</name>
    <dbReference type="NCBI Taxonomy" id="381761"/>
    <lineage>
        <taxon>Eukaryota</taxon>
        <taxon>Viridiplantae</taxon>
        <taxon>Chlorophyta</taxon>
        <taxon>core chlorophytes</taxon>
        <taxon>Trebouxiophyceae</taxon>
        <taxon>Trebouxiophyceae incertae sedis</taxon>
        <taxon>Elliptochloris clade</taxon>
        <taxon>Elliptochloris</taxon>
    </lineage>
</organism>
<proteinExistence type="inferred from homology"/>
<keyword evidence="5 8" id="KW-0521">NADP</keyword>
<feature type="binding site" evidence="10">
    <location>
        <position position="366"/>
    </location>
    <ligand>
        <name>NADP(+)</name>
        <dbReference type="ChEBI" id="CHEBI:58349"/>
    </ligand>
</feature>
<dbReference type="PRINTS" id="PR00419">
    <property type="entry name" value="ADXRDTASE"/>
</dbReference>
<dbReference type="Proteomes" id="UP001445335">
    <property type="component" value="Unassembled WGS sequence"/>
</dbReference>
<evidence type="ECO:0000313" key="12">
    <source>
        <dbReference type="Proteomes" id="UP001445335"/>
    </source>
</evidence>
<evidence type="ECO:0000256" key="10">
    <source>
        <dbReference type="PIRSR" id="PIRSR000362-2"/>
    </source>
</evidence>
<evidence type="ECO:0000256" key="9">
    <source>
        <dbReference type="PIRSR" id="PIRSR000362-1"/>
    </source>
</evidence>
<dbReference type="GO" id="GO:0016491">
    <property type="term" value="F:oxidoreductase activity"/>
    <property type="evidence" value="ECO:0007669"/>
    <property type="project" value="UniProtKB-KW"/>
</dbReference>
<dbReference type="EC" id="1.18.1.6" evidence="8"/>
<name>A0AAW1QMY9_9CHLO</name>
<dbReference type="AlphaFoldDB" id="A0AAW1QMY9"/>
<dbReference type="Gene3D" id="3.50.50.60">
    <property type="entry name" value="FAD/NAD(P)-binding domain"/>
    <property type="match status" value="1"/>
</dbReference>
<feature type="binding site" evidence="9">
    <location>
        <position position="359"/>
    </location>
    <ligand>
        <name>FAD</name>
        <dbReference type="ChEBI" id="CHEBI:57692"/>
    </ligand>
</feature>
<comment type="cofactor">
    <cofactor evidence="1 8 9">
        <name>FAD</name>
        <dbReference type="ChEBI" id="CHEBI:57692"/>
    </cofactor>
</comment>
<keyword evidence="3 8" id="KW-0285">Flavoprotein</keyword>
<feature type="binding site" evidence="10">
    <location>
        <begin position="188"/>
        <end position="189"/>
    </location>
    <ligand>
        <name>NADP(+)</name>
        <dbReference type="ChEBI" id="CHEBI:58349"/>
    </ligand>
</feature>
<dbReference type="EMBL" id="JALJOU010000082">
    <property type="protein sequence ID" value="KAK9822870.1"/>
    <property type="molecule type" value="Genomic_DNA"/>
</dbReference>
<feature type="binding site" evidence="10">
    <location>
        <position position="200"/>
    </location>
    <ligand>
        <name>NADP(+)</name>
        <dbReference type="ChEBI" id="CHEBI:58349"/>
    </ligand>
</feature>
<dbReference type="InterPro" id="IPR055275">
    <property type="entry name" value="Ferredox_Rdtase"/>
</dbReference>
<sequence length="451" mass="48308">MSSCRQGFYTAAELLKRYGERARVDIVDRLPTPFGLVRSGVAPDHPDTKNVVNQFTALGRDPRVAFLGNVAVGRDVRLQDLRAYYNAIVLAYGAESNRRLQVEGEGLRNVFSAREFVWWYNGHPDYRDLPVDLSKVRRVAVLGLGNVAVDCARMLLQPPARLAATDVAGHALAQLSASAVRSVDLIGRRGPVQASFTAKELREVLRLPGVRVSFPGGALAPTPADREEMAASRVRRRIHEIMVAAAAAPQPEDAERELRLRFLRSPMALLPAAGDASTVGALKLEVMRLEASNGQQCAVGTSEFETLEADLVLSSIGYRSEPLEGAPFDARLGVIPNRAGRVLAADGAGSEPGMYACGWVKRGPTGIIGTNLFDANETAAAVAEDAAALPHVTAAAPGGAGLRQALQARGVQVVSFEDWLRIDAAEVARGLALGKPREKLVDVAHMLACCR</sequence>
<evidence type="ECO:0000256" key="4">
    <source>
        <dbReference type="ARBA" id="ARBA00022827"/>
    </source>
</evidence>
<evidence type="ECO:0000256" key="3">
    <source>
        <dbReference type="ARBA" id="ARBA00022630"/>
    </source>
</evidence>
<protein>
    <recommendedName>
        <fullName evidence="8">NADPH:adrenodoxin oxidoreductase, mitochondrial</fullName>
        <ecNumber evidence="8">1.18.1.6</ecNumber>
    </recommendedName>
</protein>
<gene>
    <name evidence="11" type="ORF">WJX81_007844</name>
</gene>
<evidence type="ECO:0000256" key="6">
    <source>
        <dbReference type="ARBA" id="ARBA00023002"/>
    </source>
</evidence>
<dbReference type="PANTHER" id="PTHR48467:SF1">
    <property type="entry name" value="GLUTAMATE SYNTHASE 1 [NADH], CHLOROPLASTIC-LIKE"/>
    <property type="match status" value="1"/>
</dbReference>
<dbReference type="Gene3D" id="3.40.50.720">
    <property type="entry name" value="NAD(P)-binding Rossmann-like Domain"/>
    <property type="match status" value="1"/>
</dbReference>
<reference evidence="11 12" key="1">
    <citation type="journal article" date="2024" name="Nat. Commun.">
        <title>Phylogenomics reveals the evolutionary origins of lichenization in chlorophyte algae.</title>
        <authorList>
            <person name="Puginier C."/>
            <person name="Libourel C."/>
            <person name="Otte J."/>
            <person name="Skaloud P."/>
            <person name="Haon M."/>
            <person name="Grisel S."/>
            <person name="Petersen M."/>
            <person name="Berrin J.G."/>
            <person name="Delaux P.M."/>
            <person name="Dal Grande F."/>
            <person name="Keller J."/>
        </authorList>
    </citation>
    <scope>NUCLEOTIDE SEQUENCE [LARGE SCALE GENOMIC DNA]</scope>
    <source>
        <strain evidence="11 12">SAG 245.80</strain>
    </source>
</reference>
<evidence type="ECO:0000256" key="5">
    <source>
        <dbReference type="ARBA" id="ARBA00022857"/>
    </source>
</evidence>
<feature type="binding site" evidence="9">
    <location>
        <position position="36"/>
    </location>
    <ligand>
        <name>FAD</name>
        <dbReference type="ChEBI" id="CHEBI:57692"/>
    </ligand>
</feature>
<evidence type="ECO:0000256" key="2">
    <source>
        <dbReference type="ARBA" id="ARBA00008312"/>
    </source>
</evidence>
<feature type="binding site" evidence="9">
    <location>
        <position position="72"/>
    </location>
    <ligand>
        <name>FAD</name>
        <dbReference type="ChEBI" id="CHEBI:57692"/>
    </ligand>
</feature>
<keyword evidence="4 8" id="KW-0274">FAD</keyword>